<dbReference type="PANTHER" id="PTHR35523:SF1">
    <property type="entry name" value="CELL WALL PROTEIN SED1"/>
    <property type="match status" value="1"/>
</dbReference>
<protein>
    <recommendedName>
        <fullName evidence="5">Clock-controlled protein 6</fullName>
    </recommendedName>
</protein>
<reference evidence="3 4" key="1">
    <citation type="submission" date="2016-04" db="EMBL/GenBank/DDBJ databases">
        <title>A degradative enzymes factory behind the ericoid mycorrhizal symbiosis.</title>
        <authorList>
            <consortium name="DOE Joint Genome Institute"/>
            <person name="Martino E."/>
            <person name="Morin E."/>
            <person name="Grelet G."/>
            <person name="Kuo A."/>
            <person name="Kohler A."/>
            <person name="Daghino S."/>
            <person name="Barry K."/>
            <person name="Choi C."/>
            <person name="Cichocki N."/>
            <person name="Clum A."/>
            <person name="Copeland A."/>
            <person name="Hainaut M."/>
            <person name="Haridas S."/>
            <person name="Labutti K."/>
            <person name="Lindquist E."/>
            <person name="Lipzen A."/>
            <person name="Khouja H.-R."/>
            <person name="Murat C."/>
            <person name="Ohm R."/>
            <person name="Olson A."/>
            <person name="Spatafora J."/>
            <person name="Veneault-Fourrey C."/>
            <person name="Henrissat B."/>
            <person name="Grigoriev I."/>
            <person name="Martin F."/>
            <person name="Perotto S."/>
        </authorList>
    </citation>
    <scope>NUCLEOTIDE SEQUENCE [LARGE SCALE GENOMIC DNA]</scope>
    <source>
        <strain evidence="3 4">E</strain>
    </source>
</reference>
<organism evidence="3 4">
    <name type="scientific">Hyaloscypha bicolor E</name>
    <dbReference type="NCBI Taxonomy" id="1095630"/>
    <lineage>
        <taxon>Eukaryota</taxon>
        <taxon>Fungi</taxon>
        <taxon>Dikarya</taxon>
        <taxon>Ascomycota</taxon>
        <taxon>Pezizomycotina</taxon>
        <taxon>Leotiomycetes</taxon>
        <taxon>Helotiales</taxon>
        <taxon>Hyaloscyphaceae</taxon>
        <taxon>Hyaloscypha</taxon>
        <taxon>Hyaloscypha bicolor</taxon>
    </lineage>
</organism>
<dbReference type="InParanoid" id="A0A2J6SHR3"/>
<dbReference type="GO" id="GO:0005199">
    <property type="term" value="F:structural constituent of cell wall"/>
    <property type="evidence" value="ECO:0007669"/>
    <property type="project" value="InterPro"/>
</dbReference>
<dbReference type="EMBL" id="KZ613913">
    <property type="protein sequence ID" value="PMD50316.1"/>
    <property type="molecule type" value="Genomic_DNA"/>
</dbReference>
<proteinExistence type="predicted"/>
<feature type="region of interest" description="Disordered" evidence="1">
    <location>
        <begin position="87"/>
        <end position="106"/>
    </location>
</feature>
<feature type="compositionally biased region" description="Pro residues" evidence="1">
    <location>
        <begin position="91"/>
        <end position="105"/>
    </location>
</feature>
<name>A0A2J6SHR3_9HELO</name>
<evidence type="ECO:0000256" key="2">
    <source>
        <dbReference type="SAM" id="SignalP"/>
    </source>
</evidence>
<keyword evidence="4" id="KW-1185">Reference proteome</keyword>
<feature type="signal peptide" evidence="2">
    <location>
        <begin position="1"/>
        <end position="16"/>
    </location>
</feature>
<dbReference type="PANTHER" id="PTHR35523">
    <property type="entry name" value="CELL WALL PROTEIN SED1"/>
    <property type="match status" value="1"/>
</dbReference>
<evidence type="ECO:0000256" key="1">
    <source>
        <dbReference type="SAM" id="MobiDB-lite"/>
    </source>
</evidence>
<dbReference type="AlphaFoldDB" id="A0A2J6SHR3"/>
<dbReference type="GO" id="GO:0031505">
    <property type="term" value="P:fungal-type cell wall organization"/>
    <property type="evidence" value="ECO:0007669"/>
    <property type="project" value="InterPro"/>
</dbReference>
<keyword evidence="2" id="KW-0732">Signal</keyword>
<dbReference type="InterPro" id="IPR038843">
    <property type="entry name" value="Sed1/Spi1"/>
</dbReference>
<sequence length="161" mass="16083">MKYGLALLAAATGALAAGNGTVAYTTMVVTALTTFCPYATELTHNGITYTVTEATTLTITDCPCTVTHPMHTPSTVLYTSCPPGAKSSPANAPPASTPANPPYPNPLTITNAAPIMTPNGGFATGTAVYPTQPAMIIGAARANKVGGMLVGAVAGIVAMAL</sequence>
<dbReference type="STRING" id="1095630.A0A2J6SHR3"/>
<dbReference type="Proteomes" id="UP000235371">
    <property type="component" value="Unassembled WGS sequence"/>
</dbReference>
<evidence type="ECO:0000313" key="3">
    <source>
        <dbReference type="EMBL" id="PMD50316.1"/>
    </source>
</evidence>
<evidence type="ECO:0008006" key="5">
    <source>
        <dbReference type="Google" id="ProtNLM"/>
    </source>
</evidence>
<feature type="chain" id="PRO_5014349846" description="Clock-controlled protein 6" evidence="2">
    <location>
        <begin position="17"/>
        <end position="161"/>
    </location>
</feature>
<accession>A0A2J6SHR3</accession>
<dbReference type="GO" id="GO:0009277">
    <property type="term" value="C:fungal-type cell wall"/>
    <property type="evidence" value="ECO:0007669"/>
    <property type="project" value="TreeGrafter"/>
</dbReference>
<evidence type="ECO:0000313" key="4">
    <source>
        <dbReference type="Proteomes" id="UP000235371"/>
    </source>
</evidence>
<gene>
    <name evidence="3" type="ORF">K444DRAFT_637700</name>
</gene>
<dbReference type="RefSeq" id="XP_024727220.1">
    <property type="nucleotide sequence ID" value="XM_024884159.1"/>
</dbReference>
<dbReference type="OrthoDB" id="4094614at2759"/>
<dbReference type="GeneID" id="36592236"/>